<evidence type="ECO:0000313" key="5">
    <source>
        <dbReference type="EMBL" id="GLS91089.1"/>
    </source>
</evidence>
<dbReference type="Gene3D" id="3.40.50.2300">
    <property type="match status" value="2"/>
</dbReference>
<keyword evidence="6" id="KW-1185">Reference proteome</keyword>
<dbReference type="PANTHER" id="PTHR30146">
    <property type="entry name" value="LACI-RELATED TRANSCRIPTIONAL REPRESSOR"/>
    <property type="match status" value="1"/>
</dbReference>
<feature type="domain" description="HTH lacI-type" evidence="4">
    <location>
        <begin position="6"/>
        <end position="60"/>
    </location>
</feature>
<dbReference type="PANTHER" id="PTHR30146:SF153">
    <property type="entry name" value="LACTOSE OPERON REPRESSOR"/>
    <property type="match status" value="1"/>
</dbReference>
<dbReference type="InterPro" id="IPR046335">
    <property type="entry name" value="LacI/GalR-like_sensor"/>
</dbReference>
<dbReference type="InterPro" id="IPR028082">
    <property type="entry name" value="Peripla_BP_I"/>
</dbReference>
<accession>A0ABQ6E1G3</accession>
<protein>
    <submittedName>
        <fullName evidence="5">Lac repressor</fullName>
    </submittedName>
</protein>
<comment type="caution">
    <text evidence="5">The sequence shown here is derived from an EMBL/GenBank/DDBJ whole genome shotgun (WGS) entry which is preliminary data.</text>
</comment>
<evidence type="ECO:0000256" key="2">
    <source>
        <dbReference type="ARBA" id="ARBA00023125"/>
    </source>
</evidence>
<keyword evidence="1" id="KW-0805">Transcription regulation</keyword>
<organism evidence="5 6">
    <name type="scientific">Psychromonas marina</name>
    <dbReference type="NCBI Taxonomy" id="88364"/>
    <lineage>
        <taxon>Bacteria</taxon>
        <taxon>Pseudomonadati</taxon>
        <taxon>Pseudomonadota</taxon>
        <taxon>Gammaproteobacteria</taxon>
        <taxon>Alteromonadales</taxon>
        <taxon>Psychromonadaceae</taxon>
        <taxon>Psychromonas</taxon>
    </lineage>
</organism>
<dbReference type="SMART" id="SM00354">
    <property type="entry name" value="HTH_LACI"/>
    <property type="match status" value="1"/>
</dbReference>
<sequence length="359" mass="39798">MQIMNVTFKDVAKLANVSTQTVSRVTNGSPNVAEDTREKVNAAIKQLGYIPNKGAQLLGRAKSKMIGLVTGELLLHGASMVANGIRKQSSELGYGTSLSVVSEHSMDKVTDALNDLKAQRIEFIILNIPLNKEESEMLVEQYPGIHFVFVDVPPSAKVNAVYAANYDGAVKAAEYMVLTQRKRFLFITGPNESSASELRVQAWKDVLKKHPDIEIIDQLEGDWQARSGYARTHEALCDGCSFDCVMVGSDQMALGVLRALSEFNLSVPQQVSVIGFDDTFDSAYFYPPLTTIKQDFLTIGKRAVSLAVNMENQDVTEAHHETIKTEIIERKTVQPYQQTQNNKTQIRELLKQAEQLLGE</sequence>
<keyword evidence="3" id="KW-0804">Transcription</keyword>
<dbReference type="Pfam" id="PF00356">
    <property type="entry name" value="LacI"/>
    <property type="match status" value="1"/>
</dbReference>
<dbReference type="CDD" id="cd01392">
    <property type="entry name" value="HTH_LacI"/>
    <property type="match status" value="1"/>
</dbReference>
<dbReference type="EMBL" id="BSPQ01000010">
    <property type="protein sequence ID" value="GLS91089.1"/>
    <property type="molecule type" value="Genomic_DNA"/>
</dbReference>
<dbReference type="Pfam" id="PF13377">
    <property type="entry name" value="Peripla_BP_3"/>
    <property type="match status" value="1"/>
</dbReference>
<evidence type="ECO:0000256" key="3">
    <source>
        <dbReference type="ARBA" id="ARBA00023163"/>
    </source>
</evidence>
<evidence type="ECO:0000313" key="6">
    <source>
        <dbReference type="Proteomes" id="UP001157353"/>
    </source>
</evidence>
<keyword evidence="2" id="KW-0238">DNA-binding</keyword>
<name>A0ABQ6E1G3_9GAMM</name>
<dbReference type="PROSITE" id="PS50932">
    <property type="entry name" value="HTH_LACI_2"/>
    <property type="match status" value="1"/>
</dbReference>
<proteinExistence type="predicted"/>
<dbReference type="SUPFAM" id="SSF47413">
    <property type="entry name" value="lambda repressor-like DNA-binding domains"/>
    <property type="match status" value="1"/>
</dbReference>
<dbReference type="InterPro" id="IPR000843">
    <property type="entry name" value="HTH_LacI"/>
</dbReference>
<gene>
    <name evidence="5" type="primary">lacI</name>
    <name evidence="5" type="ORF">GCM10007916_21580</name>
</gene>
<dbReference type="NCBIfam" id="NF007075">
    <property type="entry name" value="PRK09526.1"/>
    <property type="match status" value="1"/>
</dbReference>
<dbReference type="InterPro" id="IPR010982">
    <property type="entry name" value="Lambda_DNA-bd_dom_sf"/>
</dbReference>
<dbReference type="Gene3D" id="1.10.260.40">
    <property type="entry name" value="lambda repressor-like DNA-binding domains"/>
    <property type="match status" value="1"/>
</dbReference>
<reference evidence="6" key="1">
    <citation type="journal article" date="2019" name="Int. J. Syst. Evol. Microbiol.">
        <title>The Global Catalogue of Microorganisms (GCM) 10K type strain sequencing project: providing services to taxonomists for standard genome sequencing and annotation.</title>
        <authorList>
            <consortium name="The Broad Institute Genomics Platform"/>
            <consortium name="The Broad Institute Genome Sequencing Center for Infectious Disease"/>
            <person name="Wu L."/>
            <person name="Ma J."/>
        </authorList>
    </citation>
    <scope>NUCLEOTIDE SEQUENCE [LARGE SCALE GENOMIC DNA]</scope>
    <source>
        <strain evidence="6">NBRC 103166</strain>
    </source>
</reference>
<dbReference type="CDD" id="cd01574">
    <property type="entry name" value="PBP1_LacI"/>
    <property type="match status" value="1"/>
</dbReference>
<dbReference type="SUPFAM" id="SSF53822">
    <property type="entry name" value="Periplasmic binding protein-like I"/>
    <property type="match status" value="1"/>
</dbReference>
<evidence type="ECO:0000256" key="1">
    <source>
        <dbReference type="ARBA" id="ARBA00023015"/>
    </source>
</evidence>
<dbReference type="Proteomes" id="UP001157353">
    <property type="component" value="Unassembled WGS sequence"/>
</dbReference>
<evidence type="ECO:0000259" key="4">
    <source>
        <dbReference type="PROSITE" id="PS50932"/>
    </source>
</evidence>